<dbReference type="STRING" id="871325.SAMN05444349_101121"/>
<keyword evidence="2" id="KW-1185">Reference proteome</keyword>
<dbReference type="Proteomes" id="UP000184436">
    <property type="component" value="Unassembled WGS sequence"/>
</dbReference>
<sequence>MYEESVKYYIESDYSSDKCYSWITWNINCIFVNM</sequence>
<name>A0A1M4SG62_9BACE</name>
<dbReference type="EMBL" id="FQVD01000001">
    <property type="protein sequence ID" value="SHE31189.1"/>
    <property type="molecule type" value="Genomic_DNA"/>
</dbReference>
<protein>
    <submittedName>
        <fullName evidence="1">Uncharacterized protein</fullName>
    </submittedName>
</protein>
<reference evidence="1 2" key="1">
    <citation type="submission" date="2016-11" db="EMBL/GenBank/DDBJ databases">
        <authorList>
            <person name="Jaros S."/>
            <person name="Januszkiewicz K."/>
            <person name="Wedrychowicz H."/>
        </authorList>
    </citation>
    <scope>NUCLEOTIDE SEQUENCE [LARGE SCALE GENOMIC DNA]</scope>
    <source>
        <strain evidence="1 2">DSM 26883</strain>
    </source>
</reference>
<gene>
    <name evidence="1" type="ORF">SAMN05444349_101121</name>
</gene>
<accession>A0A1M4SG62</accession>
<dbReference type="AlphaFoldDB" id="A0A1M4SG62"/>
<proteinExistence type="predicted"/>
<evidence type="ECO:0000313" key="2">
    <source>
        <dbReference type="Proteomes" id="UP000184436"/>
    </source>
</evidence>
<evidence type="ECO:0000313" key="1">
    <source>
        <dbReference type="EMBL" id="SHE31189.1"/>
    </source>
</evidence>
<organism evidence="1 2">
    <name type="scientific">Bacteroides faecichinchillae</name>
    <dbReference type="NCBI Taxonomy" id="871325"/>
    <lineage>
        <taxon>Bacteria</taxon>
        <taxon>Pseudomonadati</taxon>
        <taxon>Bacteroidota</taxon>
        <taxon>Bacteroidia</taxon>
        <taxon>Bacteroidales</taxon>
        <taxon>Bacteroidaceae</taxon>
        <taxon>Bacteroides</taxon>
    </lineage>
</organism>